<comment type="caution">
    <text evidence="1">The sequence shown here is derived from an EMBL/GenBank/DDBJ whole genome shotgun (WGS) entry which is preliminary data.</text>
</comment>
<evidence type="ECO:0000313" key="1">
    <source>
        <dbReference type="EMBL" id="EQB43236.1"/>
    </source>
</evidence>
<sequence length="16" mass="1850">MTPALFLLLFHLFSAE</sequence>
<dbReference type="AlphaFoldDB" id="T0KV79"/>
<protein>
    <submittedName>
        <fullName evidence="1">Uncharacterized protein</fullName>
    </submittedName>
</protein>
<evidence type="ECO:0000313" key="2">
    <source>
        <dbReference type="Proteomes" id="UP000015530"/>
    </source>
</evidence>
<organism evidence="1 2">
    <name type="scientific">Colletotrichum gloeosporioides (strain Cg-14)</name>
    <name type="common">Anthracnose fungus</name>
    <name type="synonym">Glomerella cingulata</name>
    <dbReference type="NCBI Taxonomy" id="1237896"/>
    <lineage>
        <taxon>Eukaryota</taxon>
        <taxon>Fungi</taxon>
        <taxon>Dikarya</taxon>
        <taxon>Ascomycota</taxon>
        <taxon>Pezizomycotina</taxon>
        <taxon>Sordariomycetes</taxon>
        <taxon>Hypocreomycetidae</taxon>
        <taxon>Glomerellales</taxon>
        <taxon>Glomerellaceae</taxon>
        <taxon>Colletotrichum</taxon>
        <taxon>Colletotrichum gloeosporioides species complex</taxon>
    </lineage>
</organism>
<dbReference type="Proteomes" id="UP000015530">
    <property type="component" value="Unassembled WGS sequence"/>
</dbReference>
<gene>
    <name evidence="1" type="ORF">CGLO_18128</name>
</gene>
<accession>T0KV79</accession>
<proteinExistence type="predicted"/>
<name>T0KV79_COLGC</name>
<reference evidence="2" key="1">
    <citation type="journal article" date="2013" name="Mol. Plant Microbe Interact.">
        <title>Global aspects of pacC regulation of pathogenicity genes in Colletotrichum gloeosporioides as revealed by transcriptome analysis.</title>
        <authorList>
            <person name="Alkan N."/>
            <person name="Meng X."/>
            <person name="Friedlander G."/>
            <person name="Reuveni E."/>
            <person name="Sukno S."/>
            <person name="Sherman A."/>
            <person name="Thon M."/>
            <person name="Fluhr R."/>
            <person name="Prusky D."/>
        </authorList>
    </citation>
    <scope>NUCLEOTIDE SEQUENCE [LARGE SCALE GENOMIC DNA]</scope>
    <source>
        <strain evidence="2">Cg-14</strain>
    </source>
</reference>
<dbReference type="EMBL" id="AMYD01004381">
    <property type="protein sequence ID" value="EQB43236.1"/>
    <property type="molecule type" value="Genomic_DNA"/>
</dbReference>
<dbReference type="HOGENOM" id="CLU_3433154_0_0_1"/>